<proteinExistence type="predicted"/>
<evidence type="ECO:0000313" key="2">
    <source>
        <dbReference type="EMBL" id="AQP30733.1"/>
    </source>
</evidence>
<evidence type="ECO:0000313" key="3">
    <source>
        <dbReference type="Proteomes" id="UP000224283"/>
    </source>
</evidence>
<organism evidence="2 3">
    <name type="scientific">Mycobacterium phage Maxxinista</name>
    <dbReference type="NCBI Taxonomy" id="1955423"/>
    <lineage>
        <taxon>Viruses</taxon>
        <taxon>Duplodnaviria</taxon>
        <taxon>Heunggongvirae</taxon>
        <taxon>Uroviricota</taxon>
        <taxon>Caudoviricetes</taxon>
        <taxon>Kostyavirus</taxon>
        <taxon>Kostyavirus CJW1</taxon>
    </lineage>
</organism>
<accession>A0A1S5VXP2</accession>
<sequence>MSHIQVKDTYPKPLIIPAVHSAYANRAEAKLVEDEVETKVVRSGRKAKTNRPTAGVETK</sequence>
<dbReference type="Proteomes" id="UP000224283">
    <property type="component" value="Genome"/>
</dbReference>
<name>A0A1S5VXP2_9CAUD</name>
<gene>
    <name evidence="2" type="ORF">SEA_MAXXINISTA_14</name>
</gene>
<protein>
    <submittedName>
        <fullName evidence="2">Uncharacterized protein</fullName>
    </submittedName>
</protein>
<feature type="region of interest" description="Disordered" evidence="1">
    <location>
        <begin position="40"/>
        <end position="59"/>
    </location>
</feature>
<dbReference type="EMBL" id="KY549152">
    <property type="protein sequence ID" value="AQP30733.1"/>
    <property type="molecule type" value="Genomic_DNA"/>
</dbReference>
<reference evidence="3" key="1">
    <citation type="submission" date="2017-01" db="EMBL/GenBank/DDBJ databases">
        <authorList>
            <person name="Mah S.A."/>
            <person name="Swanson W.J."/>
            <person name="Moy G.W."/>
            <person name="Vacquier V.D."/>
        </authorList>
    </citation>
    <scope>NUCLEOTIDE SEQUENCE [LARGE SCALE GENOMIC DNA]</scope>
</reference>
<evidence type="ECO:0000256" key="1">
    <source>
        <dbReference type="SAM" id="MobiDB-lite"/>
    </source>
</evidence>